<dbReference type="UniPathway" id="UPA00051">
    <property type="reaction ID" value="UER00074"/>
</dbReference>
<keyword evidence="1 5" id="KW-0963">Cytoplasm</keyword>
<protein>
    <recommendedName>
        <fullName evidence="5">Homoserine O-acetyltransferase</fullName>
        <shortName evidence="5">HAT</shortName>
        <ecNumber evidence="5">2.3.1.31</ecNumber>
    </recommendedName>
    <alternativeName>
        <fullName evidence="5">Homoserine transacetylase</fullName>
        <shortName evidence="5">HTA</shortName>
    </alternativeName>
</protein>
<dbReference type="EC" id="2.3.1.31" evidence="5"/>
<accession>A0A059G7G8</accession>
<dbReference type="PANTHER" id="PTHR20919">
    <property type="entry name" value="HOMOSERINE O-SUCCINYLTRANSFERASE"/>
    <property type="match status" value="1"/>
</dbReference>
<dbReference type="InterPro" id="IPR029062">
    <property type="entry name" value="Class_I_gatase-like"/>
</dbReference>
<sequence>MPIRIPDTLPARDVLVREGVSVMSETDAIRQDIRPLQIGLLNLMPNKIRTEAQIARLIGASPLQVELTLIMVGGHTPKNTPEEHLISFYQNWEDVRDRKFDGFIITGAPVETLEYEDVGYWQELTEILDWTRTNVHSSFFICWGAMAAAWHLHGVPKHTLAEKAFGVYRHRNLVPTSPFLSGFSDDFQIPVSRWTEVRADDIAKAPGLQILMESDVTGPCLLSEPAQRNLYCFNHIEYDSTSLKEEYERDVAAGKAIKPPYGYFPKDDTTAQPLNRWRSHAHLLFGNWINQVYQTTPFDAARIGEGD</sequence>
<dbReference type="Gene3D" id="3.40.50.880">
    <property type="match status" value="1"/>
</dbReference>
<comment type="catalytic activity">
    <reaction evidence="5">
        <text>L-homoserine + acetyl-CoA = O-acetyl-L-homoserine + CoA</text>
        <dbReference type="Rhea" id="RHEA:13701"/>
        <dbReference type="ChEBI" id="CHEBI:57287"/>
        <dbReference type="ChEBI" id="CHEBI:57288"/>
        <dbReference type="ChEBI" id="CHEBI:57476"/>
        <dbReference type="ChEBI" id="CHEBI:57716"/>
        <dbReference type="EC" id="2.3.1.31"/>
    </reaction>
</comment>
<dbReference type="Proteomes" id="UP000024942">
    <property type="component" value="Unassembled WGS sequence"/>
</dbReference>
<feature type="active site" description="Acyl-thioester intermediate" evidence="5 6">
    <location>
        <position position="142"/>
    </location>
</feature>
<feature type="site" description="Important for acyl-CoA specificity" evidence="5">
    <location>
        <position position="111"/>
    </location>
</feature>
<comment type="caution">
    <text evidence="7">The sequence shown here is derived from an EMBL/GenBank/DDBJ whole genome shotgun (WGS) entry which is preliminary data.</text>
</comment>
<dbReference type="GO" id="GO:0005737">
    <property type="term" value="C:cytoplasm"/>
    <property type="evidence" value="ECO:0007669"/>
    <property type="project" value="UniProtKB-SubCell"/>
</dbReference>
<dbReference type="STRING" id="1280953.HOC_10349"/>
<dbReference type="PIRSF" id="PIRSF000450">
    <property type="entry name" value="H_ser_succinyltr"/>
    <property type="match status" value="1"/>
</dbReference>
<feature type="binding site" evidence="5">
    <location>
        <position position="249"/>
    </location>
    <ligand>
        <name>substrate</name>
    </ligand>
</feature>
<dbReference type="PATRIC" id="fig|1280953.3.peg.2089"/>
<dbReference type="HAMAP" id="MF_00295">
    <property type="entry name" value="MetA_acyltransf"/>
    <property type="match status" value="1"/>
</dbReference>
<dbReference type="AlphaFoldDB" id="A0A059G7G8"/>
<dbReference type="InterPro" id="IPR005697">
    <property type="entry name" value="HST_MetA"/>
</dbReference>
<evidence type="ECO:0000256" key="3">
    <source>
        <dbReference type="ARBA" id="ARBA00022679"/>
    </source>
</evidence>
<dbReference type="PANTHER" id="PTHR20919:SF0">
    <property type="entry name" value="HOMOSERINE O-SUCCINYLTRANSFERASE"/>
    <property type="match status" value="1"/>
</dbReference>
<feature type="binding site" evidence="5">
    <location>
        <position position="163"/>
    </location>
    <ligand>
        <name>substrate</name>
    </ligand>
</feature>
<name>A0A059G7G8_9PROT</name>
<keyword evidence="5" id="KW-0486">Methionine biosynthesis</keyword>
<dbReference type="InterPro" id="IPR033752">
    <property type="entry name" value="MetA_family"/>
</dbReference>
<proteinExistence type="inferred from homology"/>
<evidence type="ECO:0000313" key="8">
    <source>
        <dbReference type="Proteomes" id="UP000024942"/>
    </source>
</evidence>
<dbReference type="Pfam" id="PF04204">
    <property type="entry name" value="HTS"/>
    <property type="match status" value="1"/>
</dbReference>
<comment type="subcellular location">
    <subcellularLocation>
        <location evidence="5">Cytoplasm</location>
    </subcellularLocation>
</comment>
<evidence type="ECO:0000313" key="7">
    <source>
        <dbReference type="EMBL" id="KDA02388.1"/>
    </source>
</evidence>
<evidence type="ECO:0000256" key="2">
    <source>
        <dbReference type="ARBA" id="ARBA00022605"/>
    </source>
</evidence>
<dbReference type="GO" id="GO:0008899">
    <property type="term" value="F:homoserine O-succinyltransferase activity"/>
    <property type="evidence" value="ECO:0007669"/>
    <property type="project" value="UniProtKB-UniRule"/>
</dbReference>
<organism evidence="7 8">
    <name type="scientific">Hyphomonas oceanitis SCH89</name>
    <dbReference type="NCBI Taxonomy" id="1280953"/>
    <lineage>
        <taxon>Bacteria</taxon>
        <taxon>Pseudomonadati</taxon>
        <taxon>Pseudomonadota</taxon>
        <taxon>Alphaproteobacteria</taxon>
        <taxon>Hyphomonadales</taxon>
        <taxon>Hyphomonadaceae</taxon>
        <taxon>Hyphomonas</taxon>
    </lineage>
</organism>
<dbReference type="GO" id="GO:0004414">
    <property type="term" value="F:homoserine O-acetyltransferase activity"/>
    <property type="evidence" value="ECO:0007669"/>
    <property type="project" value="UniProtKB-EC"/>
</dbReference>
<feature type="active site" description="Proton acceptor" evidence="5">
    <location>
        <position position="235"/>
    </location>
</feature>
<evidence type="ECO:0000256" key="6">
    <source>
        <dbReference type="PIRSR" id="PIRSR000450-1"/>
    </source>
</evidence>
<feature type="binding site" evidence="5">
    <location>
        <position position="192"/>
    </location>
    <ligand>
        <name>substrate</name>
    </ligand>
</feature>
<keyword evidence="2 5" id="KW-0028">Amino-acid biosynthesis</keyword>
<comment type="function">
    <text evidence="5">Transfers an acetyl group from acetyl-CoA to L-homoserine, forming acetyl-L-homoserine.</text>
</comment>
<dbReference type="SUPFAM" id="SSF52317">
    <property type="entry name" value="Class I glutamine amidotransferase-like"/>
    <property type="match status" value="1"/>
</dbReference>
<dbReference type="RefSeq" id="WP_035538361.1">
    <property type="nucleotide sequence ID" value="NZ_ARYL01000014.1"/>
</dbReference>
<dbReference type="OrthoDB" id="9772423at2"/>
<feature type="site" description="Important for substrate specificity" evidence="5">
    <location>
        <position position="192"/>
    </location>
</feature>
<comment type="pathway">
    <text evidence="5">Amino-acid biosynthesis; L-methionine biosynthesis via de novo pathway; O-acetyl-L-homoserine from L-homoserine: step 1/1.</text>
</comment>
<evidence type="ECO:0000256" key="1">
    <source>
        <dbReference type="ARBA" id="ARBA00022490"/>
    </source>
</evidence>
<dbReference type="NCBIfam" id="TIGR01001">
    <property type="entry name" value="metA"/>
    <property type="match status" value="1"/>
</dbReference>
<dbReference type="eggNOG" id="COG1897">
    <property type="taxonomic scope" value="Bacteria"/>
</dbReference>
<dbReference type="EMBL" id="ARYL01000014">
    <property type="protein sequence ID" value="KDA02388.1"/>
    <property type="molecule type" value="Genomic_DNA"/>
</dbReference>
<keyword evidence="3 5" id="KW-0808">Transferase</keyword>
<comment type="similarity">
    <text evidence="5">Belongs to the MetA family.</text>
</comment>
<evidence type="ECO:0000256" key="5">
    <source>
        <dbReference type="HAMAP-Rule" id="MF_00295"/>
    </source>
</evidence>
<keyword evidence="8" id="KW-1185">Reference proteome</keyword>
<reference evidence="7 8" key="1">
    <citation type="journal article" date="2014" name="Antonie Van Leeuwenhoek">
        <title>Hyphomonas beringensis sp. nov. and Hyphomonas chukchiensis sp. nov., isolated from surface seawater of the Bering Sea and Chukchi Sea.</title>
        <authorList>
            <person name="Li C."/>
            <person name="Lai Q."/>
            <person name="Li G."/>
            <person name="Dong C."/>
            <person name="Wang J."/>
            <person name="Liao Y."/>
            <person name="Shao Z."/>
        </authorList>
    </citation>
    <scope>NUCLEOTIDE SEQUENCE [LARGE SCALE GENOMIC DNA]</scope>
    <source>
        <strain evidence="7 8">SCH89</strain>
    </source>
</reference>
<dbReference type="CDD" id="cd03131">
    <property type="entry name" value="GATase1_HTS"/>
    <property type="match status" value="1"/>
</dbReference>
<keyword evidence="4 5" id="KW-0012">Acyltransferase</keyword>
<evidence type="ECO:0000256" key="4">
    <source>
        <dbReference type="ARBA" id="ARBA00023315"/>
    </source>
</evidence>
<gene>
    <name evidence="5" type="primary">metAA</name>
    <name evidence="7" type="ORF">HOC_10349</name>
</gene>
<dbReference type="GO" id="GO:0019281">
    <property type="term" value="P:L-methionine biosynthetic process from homoserine via O-succinyl-L-homoserine and cystathionine"/>
    <property type="evidence" value="ECO:0007669"/>
    <property type="project" value="InterPro"/>
</dbReference>
<feature type="active site" evidence="5">
    <location>
        <position position="237"/>
    </location>
</feature>
<comment type="caution">
    <text evidence="5">Lacks conserved residue(s) required for the propagation of feature annotation.</text>
</comment>